<sequence>MFNGIHMMAVPTDANLATQALSEEKTYRFQAFSADDAITLGLSIRKRFRASSRHGKGKGLVISIQTVAGHTLFSCTVGDLGHPSGISDVSLDSWACLEGMISVVKRTSHSSYYVEKGMSAMGKTAKQMGLDDNMRVSGGAFPIWLENAPCCPIAVVAAYSGSSQDDHNLVVNTVRDYIKKLRRSSDAPGLSMPEPSQGLPHRPISEWVSELGFGAGDQPLRHPEGSLYDHHEHHEHHEDHEHKEQ</sequence>
<feature type="compositionally biased region" description="Basic and acidic residues" evidence="1">
    <location>
        <begin position="219"/>
        <end position="245"/>
    </location>
</feature>
<dbReference type="InterPro" id="IPR005624">
    <property type="entry name" value="PduO/GlcC-like"/>
</dbReference>
<organism evidence="2 3">
    <name type="scientific">Leucocoprinus leucothites</name>
    <dbReference type="NCBI Taxonomy" id="201217"/>
    <lineage>
        <taxon>Eukaryota</taxon>
        <taxon>Fungi</taxon>
        <taxon>Dikarya</taxon>
        <taxon>Basidiomycota</taxon>
        <taxon>Agaricomycotina</taxon>
        <taxon>Agaricomycetes</taxon>
        <taxon>Agaricomycetidae</taxon>
        <taxon>Agaricales</taxon>
        <taxon>Agaricineae</taxon>
        <taxon>Agaricaceae</taxon>
        <taxon>Leucocoprinus</taxon>
    </lineage>
</organism>
<name>A0A8H5GF11_9AGAR</name>
<dbReference type="AlphaFoldDB" id="A0A8H5GF11"/>
<dbReference type="InterPro" id="IPR038084">
    <property type="entry name" value="PduO/GlcC-like_sf"/>
</dbReference>
<dbReference type="Pfam" id="PF03928">
    <property type="entry name" value="HbpS-like"/>
    <property type="match status" value="1"/>
</dbReference>
<dbReference type="Gene3D" id="3.30.450.150">
    <property type="entry name" value="Haem-degrading domain"/>
    <property type="match status" value="1"/>
</dbReference>
<proteinExistence type="predicted"/>
<evidence type="ECO:0000256" key="1">
    <source>
        <dbReference type="SAM" id="MobiDB-lite"/>
    </source>
</evidence>
<dbReference type="EMBL" id="JAACJO010000001">
    <property type="protein sequence ID" value="KAF5363763.1"/>
    <property type="molecule type" value="Genomic_DNA"/>
</dbReference>
<protein>
    <submittedName>
        <fullName evidence="2">Uncharacterized protein</fullName>
    </submittedName>
</protein>
<evidence type="ECO:0000313" key="3">
    <source>
        <dbReference type="Proteomes" id="UP000559027"/>
    </source>
</evidence>
<dbReference type="OrthoDB" id="2209940at2759"/>
<keyword evidence="3" id="KW-1185">Reference proteome</keyword>
<comment type="caution">
    <text evidence="2">The sequence shown here is derived from an EMBL/GenBank/DDBJ whole genome shotgun (WGS) entry which is preliminary data.</text>
</comment>
<gene>
    <name evidence="2" type="ORF">D9756_000768</name>
</gene>
<reference evidence="2 3" key="1">
    <citation type="journal article" date="2020" name="ISME J.">
        <title>Uncovering the hidden diversity of litter-decomposition mechanisms in mushroom-forming fungi.</title>
        <authorList>
            <person name="Floudas D."/>
            <person name="Bentzer J."/>
            <person name="Ahren D."/>
            <person name="Johansson T."/>
            <person name="Persson P."/>
            <person name="Tunlid A."/>
        </authorList>
    </citation>
    <scope>NUCLEOTIDE SEQUENCE [LARGE SCALE GENOMIC DNA]</scope>
    <source>
        <strain evidence="2 3">CBS 146.42</strain>
    </source>
</reference>
<dbReference type="Proteomes" id="UP000559027">
    <property type="component" value="Unassembled WGS sequence"/>
</dbReference>
<evidence type="ECO:0000313" key="2">
    <source>
        <dbReference type="EMBL" id="KAF5363763.1"/>
    </source>
</evidence>
<feature type="region of interest" description="Disordered" evidence="1">
    <location>
        <begin position="212"/>
        <end position="245"/>
    </location>
</feature>
<accession>A0A8H5GF11</accession>
<dbReference type="InterPro" id="IPR010371">
    <property type="entry name" value="YBR137W-like"/>
</dbReference>
<dbReference type="PANTHER" id="PTHR28255:SF1">
    <property type="entry name" value="UPF0303 PROTEIN YBR137W"/>
    <property type="match status" value="1"/>
</dbReference>
<dbReference type="PANTHER" id="PTHR28255">
    <property type="match status" value="1"/>
</dbReference>